<feature type="compositionally biased region" description="Basic and acidic residues" evidence="1">
    <location>
        <begin position="7"/>
        <end position="19"/>
    </location>
</feature>
<protein>
    <submittedName>
        <fullName evidence="2">Uncharacterized protein</fullName>
    </submittedName>
</protein>
<dbReference type="AlphaFoldDB" id="A0A830B8J4"/>
<feature type="region of interest" description="Disordered" evidence="1">
    <location>
        <begin position="1"/>
        <end position="20"/>
    </location>
</feature>
<gene>
    <name evidence="2" type="ORF">PHJA_000484100</name>
</gene>
<name>A0A830B8J4_9LAMI</name>
<reference evidence="2" key="1">
    <citation type="submission" date="2020-07" db="EMBL/GenBank/DDBJ databases">
        <title>Ethylene signaling mediates host invasion by parasitic plants.</title>
        <authorList>
            <person name="Yoshida S."/>
        </authorList>
    </citation>
    <scope>NUCLEOTIDE SEQUENCE</scope>
    <source>
        <strain evidence="2">Okayama</strain>
    </source>
</reference>
<accession>A0A830B8J4</accession>
<evidence type="ECO:0000313" key="2">
    <source>
        <dbReference type="EMBL" id="GFP83407.1"/>
    </source>
</evidence>
<sequence>MGNQGDLLDRDSKSRETSKGDLLCLRQQGGSGVHISLDDDHRWLFLPPAGSRDPRMYASNDPIIGNNKRRHNNDKEFKKWIEAMFYVGNQIPLVVLNELMNQKFFQDVIIAAKGKLGSGPMPGLSKMFLYDVIISPALQKRGKQSTLDLLHGLQNLVIGPTHSSSI</sequence>
<comment type="caution">
    <text evidence="2">The sequence shown here is derived from an EMBL/GenBank/DDBJ whole genome shotgun (WGS) entry which is preliminary data.</text>
</comment>
<evidence type="ECO:0000256" key="1">
    <source>
        <dbReference type="SAM" id="MobiDB-lite"/>
    </source>
</evidence>
<organism evidence="2 3">
    <name type="scientific">Phtheirospermum japonicum</name>
    <dbReference type="NCBI Taxonomy" id="374723"/>
    <lineage>
        <taxon>Eukaryota</taxon>
        <taxon>Viridiplantae</taxon>
        <taxon>Streptophyta</taxon>
        <taxon>Embryophyta</taxon>
        <taxon>Tracheophyta</taxon>
        <taxon>Spermatophyta</taxon>
        <taxon>Magnoliopsida</taxon>
        <taxon>eudicotyledons</taxon>
        <taxon>Gunneridae</taxon>
        <taxon>Pentapetalae</taxon>
        <taxon>asterids</taxon>
        <taxon>lamiids</taxon>
        <taxon>Lamiales</taxon>
        <taxon>Orobanchaceae</taxon>
        <taxon>Orobanchaceae incertae sedis</taxon>
        <taxon>Phtheirospermum</taxon>
    </lineage>
</organism>
<dbReference type="Proteomes" id="UP000653305">
    <property type="component" value="Unassembled WGS sequence"/>
</dbReference>
<dbReference type="OrthoDB" id="906165at2759"/>
<proteinExistence type="predicted"/>
<dbReference type="EMBL" id="BMAC01000063">
    <property type="protein sequence ID" value="GFP83407.1"/>
    <property type="molecule type" value="Genomic_DNA"/>
</dbReference>
<evidence type="ECO:0000313" key="3">
    <source>
        <dbReference type="Proteomes" id="UP000653305"/>
    </source>
</evidence>
<keyword evidence="3" id="KW-1185">Reference proteome</keyword>